<dbReference type="EC" id="2.3.2.8" evidence="1"/>
<dbReference type="Proteomes" id="UP000035642">
    <property type="component" value="Unassembled WGS sequence"/>
</dbReference>
<accession>A0A0K0CX47</accession>
<dbReference type="WBParaSite" id="ACAC_0000210101-mRNA-1">
    <property type="protein sequence ID" value="ACAC_0000210101-mRNA-1"/>
    <property type="gene ID" value="ACAC_0000210101"/>
</dbReference>
<dbReference type="GO" id="GO:0004057">
    <property type="term" value="F:arginyl-tRNA--protein transferase activity"/>
    <property type="evidence" value="ECO:0007669"/>
    <property type="project" value="UniProtKB-EC"/>
</dbReference>
<sequence>MSVLCRLDCTKYILSRSQRRILRHMNEFLRSDTKTVRNVREAATACEVVICILAMMNIDSFETRRKLLVVVNTFFTGEIKYLNSIELKMITICETETVEENLQSERALVKEDKSYSDSSPKKKDKSGNLVRKKKVMRRERCFARWRDKGLNEEEMKKARIAKCTCAILFFTLNIVCYSEVFFKKFFIKEEARRRTIESYILEPDSDWKHILEVKLVHIDSAEFVERYNESYLLYKKYQKIIHNDNCTSKSGFNRFLVDSPLYDEELPPLTPQLAYGSYHQWYILDGKLLAVSVIDILPRCVSSKYMYYDPDYRFLSLGTYTALREIALTRTLLGTRPELKYYYMGYYIITCEKMRYKGRFRPSELLCDRTLQWVSVIFKFVRHARQRKAVSPISLNIIAVF</sequence>
<protein>
    <recommendedName>
        <fullName evidence="1">Arginyl-tRNA--protein transferase 1</fullName>
        <shortName evidence="1">Arginyltransferase 1</shortName>
        <shortName evidence="1">R-transferase 1</shortName>
        <ecNumber evidence="1">2.3.2.8</ecNumber>
    </recommendedName>
    <alternativeName>
        <fullName evidence="1">Arginine-tRNA--protein transferase 1</fullName>
    </alternativeName>
</protein>
<dbReference type="STRING" id="6313.A0A0K0CX47"/>
<dbReference type="PANTHER" id="PTHR21367">
    <property type="entry name" value="ARGININE-TRNA-PROTEIN TRANSFERASE 1"/>
    <property type="match status" value="1"/>
</dbReference>
<keyword evidence="1" id="KW-0012">Acyltransferase</keyword>
<comment type="similarity">
    <text evidence="1">Belongs to the R-transferase family.</text>
</comment>
<organism evidence="3 4">
    <name type="scientific">Angiostrongylus cantonensis</name>
    <name type="common">Rat lungworm</name>
    <dbReference type="NCBI Taxonomy" id="6313"/>
    <lineage>
        <taxon>Eukaryota</taxon>
        <taxon>Metazoa</taxon>
        <taxon>Ecdysozoa</taxon>
        <taxon>Nematoda</taxon>
        <taxon>Chromadorea</taxon>
        <taxon>Rhabditida</taxon>
        <taxon>Rhabditina</taxon>
        <taxon>Rhabditomorpha</taxon>
        <taxon>Strongyloidea</taxon>
        <taxon>Metastrongylidae</taxon>
        <taxon>Angiostrongylus</taxon>
    </lineage>
</organism>
<keyword evidence="1" id="KW-0808">Transferase</keyword>
<dbReference type="Pfam" id="PF04377">
    <property type="entry name" value="ATE_C"/>
    <property type="match status" value="1"/>
</dbReference>
<evidence type="ECO:0000256" key="1">
    <source>
        <dbReference type="PIRNR" id="PIRNR037207"/>
    </source>
</evidence>
<dbReference type="SUPFAM" id="SSF55729">
    <property type="entry name" value="Acyl-CoA N-acyltransferases (Nat)"/>
    <property type="match status" value="1"/>
</dbReference>
<dbReference type="InterPro" id="IPR007472">
    <property type="entry name" value="N-end_Aminoacyl_Trfase_C"/>
</dbReference>
<name>A0A0K0CX47_ANGCA</name>
<dbReference type="InterPro" id="IPR016181">
    <property type="entry name" value="Acyl_CoA_acyltransferase"/>
</dbReference>
<comment type="function">
    <text evidence="1">Involved in the post-translational conjugation of arginine to the N-terminal aspartate or glutamate of a protein. This arginylation is required for degradation of the protein via the ubiquitin pathway.</text>
</comment>
<dbReference type="GO" id="GO:0005737">
    <property type="term" value="C:cytoplasm"/>
    <property type="evidence" value="ECO:0007669"/>
    <property type="project" value="TreeGrafter"/>
</dbReference>
<evidence type="ECO:0000313" key="3">
    <source>
        <dbReference type="Proteomes" id="UP000035642"/>
    </source>
</evidence>
<dbReference type="PANTHER" id="PTHR21367:SF1">
    <property type="entry name" value="ARGINYL-TRNA--PROTEIN TRANSFERASE 1"/>
    <property type="match status" value="1"/>
</dbReference>
<keyword evidence="3" id="KW-1185">Reference proteome</keyword>
<reference evidence="4" key="2">
    <citation type="submission" date="2017-02" db="UniProtKB">
        <authorList>
            <consortium name="WormBaseParasite"/>
        </authorList>
    </citation>
    <scope>IDENTIFICATION</scope>
</reference>
<dbReference type="InterPro" id="IPR030700">
    <property type="entry name" value="N-end_Aminoacyl_Trfase"/>
</dbReference>
<keyword evidence="1" id="KW-0833">Ubl conjugation pathway</keyword>
<proteinExistence type="inferred from homology"/>
<feature type="domain" description="N-end rule aminoacyl transferase C-terminal" evidence="2">
    <location>
        <begin position="229"/>
        <end position="367"/>
    </location>
</feature>
<dbReference type="InterPro" id="IPR017137">
    <property type="entry name" value="Arg-tRNA-P_Trfase_1_euk"/>
</dbReference>
<reference evidence="3" key="1">
    <citation type="submission" date="2012-09" db="EMBL/GenBank/DDBJ databases">
        <authorList>
            <person name="Martin A.A."/>
        </authorList>
    </citation>
    <scope>NUCLEOTIDE SEQUENCE</scope>
</reference>
<evidence type="ECO:0000259" key="2">
    <source>
        <dbReference type="Pfam" id="PF04377"/>
    </source>
</evidence>
<comment type="catalytic activity">
    <reaction evidence="1">
        <text>an N-terminal L-alpha-aminoacyl-[protein] + L-arginyl-tRNA(Arg) = an N-terminal L-arginyl-L-aminoacyl-[protein] + tRNA(Arg) + H(+)</text>
        <dbReference type="Rhea" id="RHEA:10208"/>
        <dbReference type="Rhea" id="RHEA-COMP:9658"/>
        <dbReference type="Rhea" id="RHEA-COMP:9673"/>
        <dbReference type="Rhea" id="RHEA-COMP:10636"/>
        <dbReference type="Rhea" id="RHEA-COMP:10638"/>
        <dbReference type="ChEBI" id="CHEBI:15378"/>
        <dbReference type="ChEBI" id="CHEBI:78442"/>
        <dbReference type="ChEBI" id="CHEBI:78513"/>
        <dbReference type="ChEBI" id="CHEBI:78597"/>
        <dbReference type="ChEBI" id="CHEBI:83562"/>
        <dbReference type="EC" id="2.3.2.8"/>
    </reaction>
</comment>
<dbReference type="PIRSF" id="PIRSF037207">
    <property type="entry name" value="ATE1_euk"/>
    <property type="match status" value="1"/>
</dbReference>
<evidence type="ECO:0000313" key="4">
    <source>
        <dbReference type="WBParaSite" id="ACAC_0000210101-mRNA-1"/>
    </source>
</evidence>
<dbReference type="AlphaFoldDB" id="A0A0K0CX47"/>